<evidence type="ECO:0000313" key="1">
    <source>
        <dbReference type="EMBL" id="MBB5888830.1"/>
    </source>
</evidence>
<dbReference type="Proteomes" id="UP000585638">
    <property type="component" value="Unassembled WGS sequence"/>
</dbReference>
<dbReference type="AlphaFoldDB" id="A0A7W9NDQ2"/>
<dbReference type="RefSeq" id="WP_184857316.1">
    <property type="nucleotide sequence ID" value="NZ_BAAAWY010000057.1"/>
</dbReference>
<organism evidence="1 2">
    <name type="scientific">Kutzneria kofuensis</name>
    <dbReference type="NCBI Taxonomy" id="103725"/>
    <lineage>
        <taxon>Bacteria</taxon>
        <taxon>Bacillati</taxon>
        <taxon>Actinomycetota</taxon>
        <taxon>Actinomycetes</taxon>
        <taxon>Pseudonocardiales</taxon>
        <taxon>Pseudonocardiaceae</taxon>
        <taxon>Kutzneria</taxon>
    </lineage>
</organism>
<sequence>MATVSTCVCGHAPAAHEHYRPGSDCALCDCPRFRDVNEPTTWWTRLRRLLGGR</sequence>
<name>A0A7W9NDQ2_9PSEU</name>
<keyword evidence="2" id="KW-1185">Reference proteome</keyword>
<comment type="caution">
    <text evidence="1">The sequence shown here is derived from an EMBL/GenBank/DDBJ whole genome shotgun (WGS) entry which is preliminary data.</text>
</comment>
<protein>
    <submittedName>
        <fullName evidence="1">Uncharacterized protein</fullName>
    </submittedName>
</protein>
<reference evidence="1 2" key="1">
    <citation type="submission" date="2020-08" db="EMBL/GenBank/DDBJ databases">
        <title>Sequencing the genomes of 1000 actinobacteria strains.</title>
        <authorList>
            <person name="Klenk H.-P."/>
        </authorList>
    </citation>
    <scope>NUCLEOTIDE SEQUENCE [LARGE SCALE GENOMIC DNA]</scope>
    <source>
        <strain evidence="1 2">DSM 43851</strain>
    </source>
</reference>
<dbReference type="EMBL" id="JACHIR010000001">
    <property type="protein sequence ID" value="MBB5888830.1"/>
    <property type="molecule type" value="Genomic_DNA"/>
</dbReference>
<accession>A0A7W9NDQ2</accession>
<evidence type="ECO:0000313" key="2">
    <source>
        <dbReference type="Proteomes" id="UP000585638"/>
    </source>
</evidence>
<proteinExistence type="predicted"/>
<gene>
    <name evidence="1" type="ORF">BJ998_000026</name>
</gene>